<proteinExistence type="predicted"/>
<name>A0ABW5DWQ0_9PROT</name>
<accession>A0ABW5DWQ0</accession>
<evidence type="ECO:0000313" key="2">
    <source>
        <dbReference type="Proteomes" id="UP001597295"/>
    </source>
</evidence>
<evidence type="ECO:0000313" key="1">
    <source>
        <dbReference type="EMBL" id="MFD2264361.1"/>
    </source>
</evidence>
<dbReference type="Pfam" id="PF07409">
    <property type="entry name" value="GP46"/>
    <property type="match status" value="1"/>
</dbReference>
<comment type="caution">
    <text evidence="1">The sequence shown here is derived from an EMBL/GenBank/DDBJ whole genome shotgun (WGS) entry which is preliminary data.</text>
</comment>
<gene>
    <name evidence="1" type="ORF">ACFSM5_15765</name>
</gene>
<reference evidence="2" key="1">
    <citation type="journal article" date="2019" name="Int. J. Syst. Evol. Microbiol.">
        <title>The Global Catalogue of Microorganisms (GCM) 10K type strain sequencing project: providing services to taxonomists for standard genome sequencing and annotation.</title>
        <authorList>
            <consortium name="The Broad Institute Genomics Platform"/>
            <consortium name="The Broad Institute Genome Sequencing Center for Infectious Disease"/>
            <person name="Wu L."/>
            <person name="Ma J."/>
        </authorList>
    </citation>
    <scope>NUCLEOTIDE SEQUENCE [LARGE SCALE GENOMIC DNA]</scope>
    <source>
        <strain evidence="2">CGMCC 1.19062</strain>
    </source>
</reference>
<dbReference type="EMBL" id="JBHUIP010000013">
    <property type="protein sequence ID" value="MFD2264361.1"/>
    <property type="molecule type" value="Genomic_DNA"/>
</dbReference>
<organism evidence="1 2">
    <name type="scientific">Lacibacterium aquatile</name>
    <dbReference type="NCBI Taxonomy" id="1168082"/>
    <lineage>
        <taxon>Bacteria</taxon>
        <taxon>Pseudomonadati</taxon>
        <taxon>Pseudomonadota</taxon>
        <taxon>Alphaproteobacteria</taxon>
        <taxon>Rhodospirillales</taxon>
        <taxon>Rhodospirillaceae</taxon>
    </lineage>
</organism>
<protein>
    <submittedName>
        <fullName evidence="1">Phage GP46 family protein</fullName>
    </submittedName>
</protein>
<dbReference type="InterPro" id="IPR010877">
    <property type="entry name" value="Phage_Mu_Gp46"/>
</dbReference>
<keyword evidence="2" id="KW-1185">Reference proteome</keyword>
<dbReference type="Proteomes" id="UP001597295">
    <property type="component" value="Unassembled WGS sequence"/>
</dbReference>
<sequence>MADFRTIWRADRFIGDFAPSDGGLAVGCDLTTSVLISLFTHRRAHPDDRLPDQAQGDRRGWWADIANSRPIGSRLWLLSREKQTDETLRRAEAYGREALQWLIADGIASRVEVVAEAPRQGVLALGVTIIRDSNETRRLLLEAPWTGLESCVDIKVSQGE</sequence>
<dbReference type="RefSeq" id="WP_379877442.1">
    <property type="nucleotide sequence ID" value="NZ_JBHUIP010000013.1"/>
</dbReference>